<dbReference type="AlphaFoldDB" id="A0A401SPW9"/>
<organism evidence="1 2">
    <name type="scientific">Chiloscyllium punctatum</name>
    <name type="common">Brownbanded bambooshark</name>
    <name type="synonym">Hemiscyllium punctatum</name>
    <dbReference type="NCBI Taxonomy" id="137246"/>
    <lineage>
        <taxon>Eukaryota</taxon>
        <taxon>Metazoa</taxon>
        <taxon>Chordata</taxon>
        <taxon>Craniata</taxon>
        <taxon>Vertebrata</taxon>
        <taxon>Chondrichthyes</taxon>
        <taxon>Elasmobranchii</taxon>
        <taxon>Galeomorphii</taxon>
        <taxon>Galeoidea</taxon>
        <taxon>Orectolobiformes</taxon>
        <taxon>Hemiscylliidae</taxon>
        <taxon>Chiloscyllium</taxon>
    </lineage>
</organism>
<gene>
    <name evidence="1" type="ORF">chiPu_0010902</name>
</gene>
<protein>
    <submittedName>
        <fullName evidence="1">Uncharacterized protein</fullName>
    </submittedName>
</protein>
<dbReference type="Proteomes" id="UP000287033">
    <property type="component" value="Unassembled WGS sequence"/>
</dbReference>
<name>A0A401SPW9_CHIPU</name>
<accession>A0A401SPW9</accession>
<dbReference type="InterPro" id="IPR042407">
    <property type="entry name" value="NCBP2-AS2"/>
</dbReference>
<dbReference type="OMA" id="YNITHMA"/>
<dbReference type="PANTHER" id="PTHR41161">
    <property type="entry name" value="PROTEIN NCBP2AS2"/>
    <property type="match status" value="1"/>
</dbReference>
<evidence type="ECO:0000313" key="2">
    <source>
        <dbReference type="Proteomes" id="UP000287033"/>
    </source>
</evidence>
<dbReference type="PANTHER" id="PTHR41161:SF1">
    <property type="entry name" value="PROTEIN NCBP2AS2"/>
    <property type="match status" value="1"/>
</dbReference>
<keyword evidence="2" id="KW-1185">Reference proteome</keyword>
<comment type="caution">
    <text evidence="1">The sequence shown here is derived from an EMBL/GenBank/DDBJ whole genome shotgun (WGS) entry which is preliminary data.</text>
</comment>
<evidence type="ECO:0000313" key="1">
    <source>
        <dbReference type="EMBL" id="GCC32441.1"/>
    </source>
</evidence>
<reference evidence="1 2" key="1">
    <citation type="journal article" date="2018" name="Nat. Ecol. Evol.">
        <title>Shark genomes provide insights into elasmobranch evolution and the origin of vertebrates.</title>
        <authorList>
            <person name="Hara Y"/>
            <person name="Yamaguchi K"/>
            <person name="Onimaru K"/>
            <person name="Kadota M"/>
            <person name="Koyanagi M"/>
            <person name="Keeley SD"/>
            <person name="Tatsumi K"/>
            <person name="Tanaka K"/>
            <person name="Motone F"/>
            <person name="Kageyama Y"/>
            <person name="Nozu R"/>
            <person name="Adachi N"/>
            <person name="Nishimura O"/>
            <person name="Nakagawa R"/>
            <person name="Tanegashima C"/>
            <person name="Kiyatake I"/>
            <person name="Matsumoto R"/>
            <person name="Murakumo K"/>
            <person name="Nishida K"/>
            <person name="Terakita A"/>
            <person name="Kuratani S"/>
            <person name="Sato K"/>
            <person name="Hyodo S Kuraku.S."/>
        </authorList>
    </citation>
    <scope>NUCLEOTIDE SEQUENCE [LARGE SCALE GENOMIC DNA]</scope>
</reference>
<dbReference type="OrthoDB" id="5950777at2759"/>
<sequence length="96" mass="10881">MVLRKLLQSVLNNARLIEKLSESMPMRRAAQITVYVIARLQLRGQNVAERLSQFNALRQLLEKGDVPRGLNKKLAELKDAIAKELKDSLGKKKGEK</sequence>
<dbReference type="EMBL" id="BEZZ01000435">
    <property type="protein sequence ID" value="GCC32441.1"/>
    <property type="molecule type" value="Genomic_DNA"/>
</dbReference>
<proteinExistence type="predicted"/>